<dbReference type="PIRSF" id="PIRSF036428">
    <property type="entry name" value="CobL"/>
    <property type="match status" value="1"/>
</dbReference>
<organism evidence="7 8">
    <name type="scientific">Tianweitania populi</name>
    <dbReference type="NCBI Taxonomy" id="1607949"/>
    <lineage>
        <taxon>Bacteria</taxon>
        <taxon>Pseudomonadati</taxon>
        <taxon>Pseudomonadota</taxon>
        <taxon>Alphaproteobacteria</taxon>
        <taxon>Hyphomicrobiales</taxon>
        <taxon>Phyllobacteriaceae</taxon>
        <taxon>Tianweitania</taxon>
    </lineage>
</organism>
<sequence>MPLHNPLGLTATDAKWLSVVGIGEDGIDGLSPRARQLVQGAAIVMGGRRHLALAAELIQGQARAWPEPFDPSMQDLVALQGSKVCVLASGDPFQFGVGATIARVIDAEEIEVMPAPSAFSLAASRLGWALQDIETLSLHGRPVNLVRPLLHPGRRILALTSDGSGPATIAALLKDSGFGTSRLHVLEALGGPQERVTSWTAGESLPAFNPLNVLAIEVVAKNDARILPLGFGLADDLFEHDGQITKRAIRAATLSALAPRRGELLWDVGAGSGSIAIEWMLAHPSLRAIAVEHEPERAARIRRNAAHFGVPGLTLVEGRAPDALADLPQPDAIFVGGGGSDAGTMDAVIAALKPGGRLVANSVTLEMEAVLLALHAQHGGELTQFAVTRASAIGSMSGWRPAMPVVQWSWVKP</sequence>
<dbReference type="InterPro" id="IPR035996">
    <property type="entry name" value="4pyrrol_Methylase_sf"/>
</dbReference>
<dbReference type="InterPro" id="IPR000878">
    <property type="entry name" value="4pyrrol_Mease"/>
</dbReference>
<name>A0A8J3DSK0_9HYPH</name>
<keyword evidence="2" id="KW-0169">Cobalamin biosynthesis</keyword>
<evidence type="ECO:0000313" key="7">
    <source>
        <dbReference type="EMBL" id="GHD08614.1"/>
    </source>
</evidence>
<dbReference type="PANTHER" id="PTHR43182:SF1">
    <property type="entry name" value="COBALT-PRECORRIN-7 C(5)-METHYLTRANSFERASE"/>
    <property type="match status" value="1"/>
</dbReference>
<dbReference type="Pfam" id="PF01135">
    <property type="entry name" value="PCMT"/>
    <property type="match status" value="1"/>
</dbReference>
<dbReference type="NCBIfam" id="TIGR02469">
    <property type="entry name" value="CbiT"/>
    <property type="match status" value="1"/>
</dbReference>
<evidence type="ECO:0000256" key="3">
    <source>
        <dbReference type="ARBA" id="ARBA00022603"/>
    </source>
</evidence>
<dbReference type="Pfam" id="PF00590">
    <property type="entry name" value="TP_methylase"/>
    <property type="match status" value="1"/>
</dbReference>
<dbReference type="EMBL" id="BMZQ01000001">
    <property type="protein sequence ID" value="GHD08614.1"/>
    <property type="molecule type" value="Genomic_DNA"/>
</dbReference>
<dbReference type="NCBIfam" id="TIGR02467">
    <property type="entry name" value="CbiE"/>
    <property type="match status" value="1"/>
</dbReference>
<proteinExistence type="predicted"/>
<dbReference type="AlphaFoldDB" id="A0A8J3DSK0"/>
<dbReference type="GO" id="GO:0009236">
    <property type="term" value="P:cobalamin biosynthetic process"/>
    <property type="evidence" value="ECO:0007669"/>
    <property type="project" value="UniProtKB-UniPathway"/>
</dbReference>
<dbReference type="GO" id="GO:0032259">
    <property type="term" value="P:methylation"/>
    <property type="evidence" value="ECO:0007669"/>
    <property type="project" value="UniProtKB-KW"/>
</dbReference>
<dbReference type="Gene3D" id="3.40.50.150">
    <property type="entry name" value="Vaccinia Virus protein VP39"/>
    <property type="match status" value="1"/>
</dbReference>
<keyword evidence="4" id="KW-0808">Transferase</keyword>
<feature type="domain" description="Tetrapyrrole methylase" evidence="6">
    <location>
        <begin position="17"/>
        <end position="203"/>
    </location>
</feature>
<evidence type="ECO:0000256" key="1">
    <source>
        <dbReference type="ARBA" id="ARBA00004953"/>
    </source>
</evidence>
<dbReference type="SUPFAM" id="SSF53335">
    <property type="entry name" value="S-adenosyl-L-methionine-dependent methyltransferases"/>
    <property type="match status" value="1"/>
</dbReference>
<evidence type="ECO:0000256" key="5">
    <source>
        <dbReference type="ARBA" id="ARBA00022691"/>
    </source>
</evidence>
<dbReference type="InterPro" id="IPR050714">
    <property type="entry name" value="Cobalamin_biosynth_MTase"/>
</dbReference>
<protein>
    <submittedName>
        <fullName evidence="7">Precorrin-6Y methyltransferase</fullName>
    </submittedName>
</protein>
<evidence type="ECO:0000259" key="6">
    <source>
        <dbReference type="Pfam" id="PF00590"/>
    </source>
</evidence>
<dbReference type="RefSeq" id="WP_189501873.1">
    <property type="nucleotide sequence ID" value="NZ_BMZQ01000001.1"/>
</dbReference>
<accession>A0A8J3DSK0</accession>
<dbReference type="InterPro" id="IPR029063">
    <property type="entry name" value="SAM-dependent_MTases_sf"/>
</dbReference>
<keyword evidence="3 7" id="KW-0489">Methyltransferase</keyword>
<comment type="caution">
    <text evidence="7">The sequence shown here is derived from an EMBL/GenBank/DDBJ whole genome shotgun (WGS) entry which is preliminary data.</text>
</comment>
<dbReference type="SUPFAM" id="SSF53790">
    <property type="entry name" value="Tetrapyrrole methylase"/>
    <property type="match status" value="1"/>
</dbReference>
<dbReference type="UniPathway" id="UPA00148"/>
<keyword evidence="5" id="KW-0949">S-adenosyl-L-methionine</keyword>
<dbReference type="InterPro" id="IPR014008">
    <property type="entry name" value="Cbl_synth_MTase_CbiT"/>
</dbReference>
<evidence type="ECO:0000256" key="2">
    <source>
        <dbReference type="ARBA" id="ARBA00022573"/>
    </source>
</evidence>
<evidence type="ECO:0000256" key="4">
    <source>
        <dbReference type="ARBA" id="ARBA00022679"/>
    </source>
</evidence>
<dbReference type="CDD" id="cd11644">
    <property type="entry name" value="Precorrin-6Y-MT"/>
    <property type="match status" value="1"/>
</dbReference>
<dbReference type="CDD" id="cd02440">
    <property type="entry name" value="AdoMet_MTases"/>
    <property type="match status" value="1"/>
</dbReference>
<comment type="pathway">
    <text evidence="1">Cofactor biosynthesis; adenosylcobalamin biosynthesis.</text>
</comment>
<evidence type="ECO:0000313" key="8">
    <source>
        <dbReference type="Proteomes" id="UP000630142"/>
    </source>
</evidence>
<dbReference type="PANTHER" id="PTHR43182">
    <property type="entry name" value="COBALT-PRECORRIN-6B C(15)-METHYLTRANSFERASE (DECARBOXYLATING)"/>
    <property type="match status" value="1"/>
</dbReference>
<dbReference type="Gene3D" id="3.40.1010.10">
    <property type="entry name" value="Cobalt-precorrin-4 Transmethylase, Domain 1"/>
    <property type="match status" value="1"/>
</dbReference>
<keyword evidence="8" id="KW-1185">Reference proteome</keyword>
<dbReference type="InterPro" id="IPR006365">
    <property type="entry name" value="Cbl_synth_CobL"/>
</dbReference>
<gene>
    <name evidence="7" type="ORF">GCM10016234_08320</name>
</gene>
<dbReference type="InterPro" id="IPR012818">
    <property type="entry name" value="CbiE"/>
</dbReference>
<dbReference type="Proteomes" id="UP000630142">
    <property type="component" value="Unassembled WGS sequence"/>
</dbReference>
<dbReference type="InterPro" id="IPR014777">
    <property type="entry name" value="4pyrrole_Mease_sub1"/>
</dbReference>
<reference evidence="7" key="1">
    <citation type="journal article" date="2014" name="Int. J. Syst. Evol. Microbiol.">
        <title>Complete genome sequence of Corynebacterium casei LMG S-19264T (=DSM 44701T), isolated from a smear-ripened cheese.</title>
        <authorList>
            <consortium name="US DOE Joint Genome Institute (JGI-PGF)"/>
            <person name="Walter F."/>
            <person name="Albersmeier A."/>
            <person name="Kalinowski J."/>
            <person name="Ruckert C."/>
        </authorList>
    </citation>
    <scope>NUCLEOTIDE SEQUENCE</scope>
    <source>
        <strain evidence="7">KCTC 42249</strain>
    </source>
</reference>
<dbReference type="GO" id="GO:0008276">
    <property type="term" value="F:protein methyltransferase activity"/>
    <property type="evidence" value="ECO:0007669"/>
    <property type="project" value="InterPro"/>
</dbReference>
<reference evidence="7" key="2">
    <citation type="submission" date="2020-09" db="EMBL/GenBank/DDBJ databases">
        <authorList>
            <person name="Sun Q."/>
            <person name="Kim S."/>
        </authorList>
    </citation>
    <scope>NUCLEOTIDE SEQUENCE</scope>
    <source>
        <strain evidence="7">KCTC 42249</strain>
    </source>
</reference>